<dbReference type="InterPro" id="IPR004789">
    <property type="entry name" value="Acetalactate_synth_ssu"/>
</dbReference>
<dbReference type="SUPFAM" id="SSF55021">
    <property type="entry name" value="ACT-like"/>
    <property type="match status" value="2"/>
</dbReference>
<sequence length="183" mass="20790">MKQTLIVFVQDEPGVLNRISSHIRRRNFNIESLIAGQTERKDITRMTVVLNEPDKTKQRTVVNSLKELIDVYDVIDATEIDSHIREYALVKVALKKDDLDEVNKIVESVHGKIIDGTDDATIFELTGYEKEVESVIKALEKYDILEIVRSGKVAMVAGNSSKNQPELTKSEPNWTTSRILESY</sequence>
<gene>
    <name evidence="7" type="ORF">METZ01_LOCUS66867</name>
</gene>
<dbReference type="NCBIfam" id="NF008864">
    <property type="entry name" value="PRK11895.1"/>
    <property type="match status" value="1"/>
</dbReference>
<comment type="pathway">
    <text evidence="2">Amino-acid biosynthesis; L-valine biosynthesis; L-valine from pyruvate: step 1/4.</text>
</comment>
<accession>A0A381TJ66</accession>
<dbReference type="AlphaFoldDB" id="A0A381TJ66"/>
<dbReference type="InterPro" id="IPR019455">
    <property type="entry name" value="Acetolactate_synth_ssu_C"/>
</dbReference>
<feature type="domain" description="ACT" evidence="6">
    <location>
        <begin position="4"/>
        <end position="82"/>
    </location>
</feature>
<dbReference type="CDD" id="cd04878">
    <property type="entry name" value="ACT_AHAS"/>
    <property type="match status" value="1"/>
</dbReference>
<evidence type="ECO:0000256" key="5">
    <source>
        <dbReference type="ARBA" id="ARBA00023304"/>
    </source>
</evidence>
<dbReference type="UniPathway" id="UPA00047">
    <property type="reaction ID" value="UER00055"/>
</dbReference>
<dbReference type="PANTHER" id="PTHR30239">
    <property type="entry name" value="ACETOLACTATE SYNTHASE SMALL SUBUNIT"/>
    <property type="match status" value="1"/>
</dbReference>
<dbReference type="Gene3D" id="3.30.70.1150">
    <property type="entry name" value="ACT-like. Chain A, domain 2"/>
    <property type="match status" value="1"/>
</dbReference>
<name>A0A381TJ66_9ZZZZ</name>
<dbReference type="GO" id="GO:0003984">
    <property type="term" value="F:acetolactate synthase activity"/>
    <property type="evidence" value="ECO:0007669"/>
    <property type="project" value="TreeGrafter"/>
</dbReference>
<dbReference type="InterPro" id="IPR002912">
    <property type="entry name" value="ACT_dom"/>
</dbReference>
<dbReference type="UniPathway" id="UPA00049">
    <property type="reaction ID" value="UER00059"/>
</dbReference>
<dbReference type="EMBL" id="UINC01004395">
    <property type="protein sequence ID" value="SVA14013.1"/>
    <property type="molecule type" value="Genomic_DNA"/>
</dbReference>
<dbReference type="NCBIfam" id="TIGR00119">
    <property type="entry name" value="acolac_sm"/>
    <property type="match status" value="1"/>
</dbReference>
<dbReference type="InterPro" id="IPR054480">
    <property type="entry name" value="AHAS_small-like_ACT"/>
</dbReference>
<protein>
    <recommendedName>
        <fullName evidence="6">ACT domain-containing protein</fullName>
    </recommendedName>
</protein>
<dbReference type="InterPro" id="IPR039557">
    <property type="entry name" value="AHAS_ACT"/>
</dbReference>
<keyword evidence="5" id="KW-0100">Branched-chain amino acid biosynthesis</keyword>
<dbReference type="GO" id="GO:1990610">
    <property type="term" value="F:acetolactate synthase regulator activity"/>
    <property type="evidence" value="ECO:0007669"/>
    <property type="project" value="InterPro"/>
</dbReference>
<dbReference type="GO" id="GO:0009097">
    <property type="term" value="P:isoleucine biosynthetic process"/>
    <property type="evidence" value="ECO:0007669"/>
    <property type="project" value="UniProtKB-UniPathway"/>
</dbReference>
<evidence type="ECO:0000256" key="1">
    <source>
        <dbReference type="ARBA" id="ARBA00004974"/>
    </source>
</evidence>
<dbReference type="GO" id="GO:0009099">
    <property type="term" value="P:L-valine biosynthetic process"/>
    <property type="evidence" value="ECO:0007669"/>
    <property type="project" value="UniProtKB-UniPathway"/>
</dbReference>
<organism evidence="7">
    <name type="scientific">marine metagenome</name>
    <dbReference type="NCBI Taxonomy" id="408172"/>
    <lineage>
        <taxon>unclassified sequences</taxon>
        <taxon>metagenomes</taxon>
        <taxon>ecological metagenomes</taxon>
    </lineage>
</organism>
<proteinExistence type="inferred from homology"/>
<dbReference type="PROSITE" id="PS51671">
    <property type="entry name" value="ACT"/>
    <property type="match status" value="1"/>
</dbReference>
<evidence type="ECO:0000259" key="6">
    <source>
        <dbReference type="PROSITE" id="PS51671"/>
    </source>
</evidence>
<keyword evidence="4" id="KW-0028">Amino-acid biosynthesis</keyword>
<dbReference type="InterPro" id="IPR045865">
    <property type="entry name" value="ACT-like_dom_sf"/>
</dbReference>
<dbReference type="PANTHER" id="PTHR30239:SF0">
    <property type="entry name" value="ACETOLACTATE SYNTHASE SMALL SUBUNIT 1, CHLOROPLASTIC"/>
    <property type="match status" value="1"/>
</dbReference>
<comment type="pathway">
    <text evidence="1">Amino-acid biosynthesis; L-isoleucine biosynthesis; L-isoleucine from 2-oxobutanoate: step 1/4.</text>
</comment>
<comment type="similarity">
    <text evidence="3">Belongs to the acetolactate synthase small subunit family.</text>
</comment>
<evidence type="ECO:0000313" key="7">
    <source>
        <dbReference type="EMBL" id="SVA14013.1"/>
    </source>
</evidence>
<reference evidence="7" key="1">
    <citation type="submission" date="2018-05" db="EMBL/GenBank/DDBJ databases">
        <authorList>
            <person name="Lanie J.A."/>
            <person name="Ng W.-L."/>
            <person name="Kazmierczak K.M."/>
            <person name="Andrzejewski T.M."/>
            <person name="Davidsen T.M."/>
            <person name="Wayne K.J."/>
            <person name="Tettelin H."/>
            <person name="Glass J.I."/>
            <person name="Rusch D."/>
            <person name="Podicherti R."/>
            <person name="Tsui H.-C.T."/>
            <person name="Winkler M.E."/>
        </authorList>
    </citation>
    <scope>NUCLEOTIDE SEQUENCE</scope>
</reference>
<dbReference type="Pfam" id="PF22629">
    <property type="entry name" value="ACT_AHAS_ss"/>
    <property type="match status" value="1"/>
</dbReference>
<dbReference type="Gene3D" id="3.30.70.260">
    <property type="match status" value="1"/>
</dbReference>
<dbReference type="Pfam" id="PF10369">
    <property type="entry name" value="ALS_ss_C"/>
    <property type="match status" value="1"/>
</dbReference>
<evidence type="ECO:0000256" key="2">
    <source>
        <dbReference type="ARBA" id="ARBA00005025"/>
    </source>
</evidence>
<evidence type="ECO:0000256" key="4">
    <source>
        <dbReference type="ARBA" id="ARBA00022605"/>
    </source>
</evidence>
<dbReference type="GO" id="GO:0005829">
    <property type="term" value="C:cytosol"/>
    <property type="evidence" value="ECO:0007669"/>
    <property type="project" value="TreeGrafter"/>
</dbReference>
<dbReference type="InterPro" id="IPR027271">
    <property type="entry name" value="Acetolactate_synth/TF_NikR_C"/>
</dbReference>
<evidence type="ECO:0000256" key="3">
    <source>
        <dbReference type="ARBA" id="ARBA00006341"/>
    </source>
</evidence>